<proteinExistence type="predicted"/>
<dbReference type="EMBL" id="DF143375">
    <property type="protein sequence ID" value="GAA52897.1"/>
    <property type="molecule type" value="Genomic_DNA"/>
</dbReference>
<evidence type="ECO:0000313" key="1">
    <source>
        <dbReference type="EMBL" id="GAA52897.1"/>
    </source>
</evidence>
<dbReference type="Proteomes" id="UP000008909">
    <property type="component" value="Unassembled WGS sequence"/>
</dbReference>
<name>G7YIW4_CLOSI</name>
<keyword evidence="2" id="KW-1185">Reference proteome</keyword>
<dbReference type="AlphaFoldDB" id="G7YIW4"/>
<reference evidence="1" key="1">
    <citation type="journal article" date="2011" name="Genome Biol.">
        <title>The draft genome of the carcinogenic human liver fluke Clonorchis sinensis.</title>
        <authorList>
            <person name="Wang X."/>
            <person name="Chen W."/>
            <person name="Huang Y."/>
            <person name="Sun J."/>
            <person name="Men J."/>
            <person name="Liu H."/>
            <person name="Luo F."/>
            <person name="Guo L."/>
            <person name="Lv X."/>
            <person name="Deng C."/>
            <person name="Zhou C."/>
            <person name="Fan Y."/>
            <person name="Li X."/>
            <person name="Huang L."/>
            <person name="Hu Y."/>
            <person name="Liang C."/>
            <person name="Hu X."/>
            <person name="Xu J."/>
            <person name="Yu X."/>
        </authorList>
    </citation>
    <scope>NUCLEOTIDE SEQUENCE [LARGE SCALE GENOMIC DNA]</scope>
    <source>
        <strain evidence="1">Henan</strain>
    </source>
</reference>
<gene>
    <name evidence="1" type="ORF">CLF_109062</name>
</gene>
<organism evidence="1 2">
    <name type="scientific">Clonorchis sinensis</name>
    <name type="common">Chinese liver fluke</name>
    <dbReference type="NCBI Taxonomy" id="79923"/>
    <lineage>
        <taxon>Eukaryota</taxon>
        <taxon>Metazoa</taxon>
        <taxon>Spiralia</taxon>
        <taxon>Lophotrochozoa</taxon>
        <taxon>Platyhelminthes</taxon>
        <taxon>Trematoda</taxon>
        <taxon>Digenea</taxon>
        <taxon>Opisthorchiida</taxon>
        <taxon>Opisthorchiata</taxon>
        <taxon>Opisthorchiidae</taxon>
        <taxon>Clonorchis</taxon>
    </lineage>
</organism>
<evidence type="ECO:0000313" key="2">
    <source>
        <dbReference type="Proteomes" id="UP000008909"/>
    </source>
</evidence>
<sequence length="75" mass="8132">MHKLILPVKKGVTIKGFQAFLLLVSALRAHLSVQQIRSLPSGFIPLQVVFNLFAELGTLIANVSSPVAMTTSLRC</sequence>
<reference key="2">
    <citation type="submission" date="2011-10" db="EMBL/GenBank/DDBJ databases">
        <title>The genome and transcriptome sequence of Clonorchis sinensis provide insights into the carcinogenic liver fluke.</title>
        <authorList>
            <person name="Wang X."/>
            <person name="Huang Y."/>
            <person name="Chen W."/>
            <person name="Liu H."/>
            <person name="Guo L."/>
            <person name="Chen Y."/>
            <person name="Luo F."/>
            <person name="Zhou W."/>
            <person name="Sun J."/>
            <person name="Mao Q."/>
            <person name="Liang P."/>
            <person name="Zhou C."/>
            <person name="Tian Y."/>
            <person name="Men J."/>
            <person name="Lv X."/>
            <person name="Huang L."/>
            <person name="Zhou J."/>
            <person name="Hu Y."/>
            <person name="Li R."/>
            <person name="Zhang F."/>
            <person name="Lei H."/>
            <person name="Li X."/>
            <person name="Hu X."/>
            <person name="Liang C."/>
            <person name="Xu J."/>
            <person name="Wu Z."/>
            <person name="Yu X."/>
        </authorList>
    </citation>
    <scope>NUCLEOTIDE SEQUENCE</scope>
    <source>
        <strain>Henan</strain>
    </source>
</reference>
<protein>
    <submittedName>
        <fullName evidence="1">Uncharacterized protein</fullName>
    </submittedName>
</protein>
<accession>G7YIW4</accession>